<name>A0A1Y3U3G3_9ACTN</name>
<dbReference type="AlphaFoldDB" id="A0A1Y3U3G3"/>
<accession>A0A1Y3U3G3</accession>
<dbReference type="EMBL" id="NFHO01000004">
    <property type="protein sequence ID" value="OUN43333.1"/>
    <property type="molecule type" value="Genomic_DNA"/>
</dbReference>
<keyword evidence="2" id="KW-0186">Copper</keyword>
<evidence type="ECO:0000313" key="4">
    <source>
        <dbReference type="Proteomes" id="UP000196560"/>
    </source>
</evidence>
<dbReference type="CDD" id="cd10159">
    <property type="entry name" value="CsoR-like_DUF156_2"/>
    <property type="match status" value="1"/>
</dbReference>
<proteinExistence type="inferred from homology"/>
<dbReference type="InterPro" id="IPR038390">
    <property type="entry name" value="Metal_Tscrpt_repr_sf"/>
</dbReference>
<dbReference type="RefSeq" id="WP_087186152.1">
    <property type="nucleotide sequence ID" value="NZ_DBEYNO010000081.1"/>
</dbReference>
<dbReference type="InterPro" id="IPR003735">
    <property type="entry name" value="Metal_Tscrpt_repr"/>
</dbReference>
<evidence type="ECO:0000256" key="1">
    <source>
        <dbReference type="ARBA" id="ARBA00005428"/>
    </source>
</evidence>
<keyword evidence="4" id="KW-1185">Reference proteome</keyword>
<gene>
    <name evidence="3" type="ORF">B5G21_04130</name>
</gene>
<evidence type="ECO:0000313" key="3">
    <source>
        <dbReference type="EMBL" id="OUN43333.1"/>
    </source>
</evidence>
<evidence type="ECO:0000256" key="2">
    <source>
        <dbReference type="ARBA" id="ARBA00023008"/>
    </source>
</evidence>
<dbReference type="GO" id="GO:0046872">
    <property type="term" value="F:metal ion binding"/>
    <property type="evidence" value="ECO:0007669"/>
    <property type="project" value="InterPro"/>
</dbReference>
<comment type="caution">
    <text evidence="3">The sequence shown here is derived from an EMBL/GenBank/DDBJ whole genome shotgun (WGS) entry which is preliminary data.</text>
</comment>
<sequence length="90" mass="10295">MQADRDKTLRLLKTARGQIDGIMRMVEQDRYCIDISTQLMATESLLARVNADVLKAHIEHCVRTAAESGTPEEKEEKLEEIARIIDKLNR</sequence>
<dbReference type="Proteomes" id="UP000196560">
    <property type="component" value="Unassembled WGS sequence"/>
</dbReference>
<dbReference type="eggNOG" id="COG1937">
    <property type="taxonomic scope" value="Bacteria"/>
</dbReference>
<dbReference type="Pfam" id="PF02583">
    <property type="entry name" value="Trns_repr_metal"/>
    <property type="match status" value="1"/>
</dbReference>
<organism evidence="3 4">
    <name type="scientific">Enorma massiliensis</name>
    <dbReference type="NCBI Taxonomy" id="1472761"/>
    <lineage>
        <taxon>Bacteria</taxon>
        <taxon>Bacillati</taxon>
        <taxon>Actinomycetota</taxon>
        <taxon>Coriobacteriia</taxon>
        <taxon>Coriobacteriales</taxon>
        <taxon>Coriobacteriaceae</taxon>
        <taxon>Enorma</taxon>
    </lineage>
</organism>
<dbReference type="PANTHER" id="PTHR33677">
    <property type="entry name" value="TRANSCRIPTIONAL REPRESSOR FRMR-RELATED"/>
    <property type="match status" value="1"/>
</dbReference>
<dbReference type="GO" id="GO:0003677">
    <property type="term" value="F:DNA binding"/>
    <property type="evidence" value="ECO:0007669"/>
    <property type="project" value="InterPro"/>
</dbReference>
<dbReference type="STRING" id="1118060.GCA_000311845_00622"/>
<dbReference type="Gene3D" id="1.20.58.1000">
    <property type="entry name" value="Metal-sensitive repressor, helix protomer"/>
    <property type="match status" value="1"/>
</dbReference>
<protein>
    <submittedName>
        <fullName evidence="3">CsoR family transcriptional regulator</fullName>
    </submittedName>
</protein>
<reference evidence="4" key="1">
    <citation type="submission" date="2017-04" db="EMBL/GenBank/DDBJ databases">
        <title>Function of individual gut microbiota members based on whole genome sequencing of pure cultures obtained from chicken caecum.</title>
        <authorList>
            <person name="Medvecky M."/>
            <person name="Cejkova D."/>
            <person name="Polansky O."/>
            <person name="Karasova D."/>
            <person name="Kubasova T."/>
            <person name="Cizek A."/>
            <person name="Rychlik I."/>
        </authorList>
    </citation>
    <scope>NUCLEOTIDE SEQUENCE [LARGE SCALE GENOMIC DNA]</scope>
    <source>
        <strain evidence="4">An70</strain>
    </source>
</reference>
<dbReference type="GO" id="GO:0045892">
    <property type="term" value="P:negative regulation of DNA-templated transcription"/>
    <property type="evidence" value="ECO:0007669"/>
    <property type="project" value="UniProtKB-ARBA"/>
</dbReference>
<comment type="similarity">
    <text evidence="1">Belongs to the CsoR family.</text>
</comment>